<sequence>MNNKANKTISWFEVLRKYGTVIGTVFIFIIFSLVIDRFFTFRNLFMLLRQMSMLTIIACGFTFVMAAGGFDMSIGNVTGLVSMIFAIVLVNTSNFWLSLLVALGVGLFVGLINAILVAYINLPDFIGTLAVGSIAYGIKMLLTKGNPIFIMNPPEIFTFIGQGYVGAIPFPVILMLAFLVIAIFILHKTKLGRRIYAIGGNTIASVYAGINVKWYRMITFLVSGLSVSIAAIIMTSRLNSGQPLAGENFL</sequence>
<organism evidence="7">
    <name type="scientific">marine sediment metagenome</name>
    <dbReference type="NCBI Taxonomy" id="412755"/>
    <lineage>
        <taxon>unclassified sequences</taxon>
        <taxon>metagenomes</taxon>
        <taxon>ecological metagenomes</taxon>
    </lineage>
</organism>
<name>X0U535_9ZZZZ</name>
<dbReference type="Pfam" id="PF02653">
    <property type="entry name" value="BPD_transp_2"/>
    <property type="match status" value="1"/>
</dbReference>
<feature type="transmembrane region" description="Helical" evidence="6">
    <location>
        <begin position="74"/>
        <end position="90"/>
    </location>
</feature>
<feature type="transmembrane region" description="Helical" evidence="6">
    <location>
        <begin position="20"/>
        <end position="39"/>
    </location>
</feature>
<protein>
    <recommendedName>
        <fullName evidence="8">ABC transporter permease</fullName>
    </recommendedName>
</protein>
<dbReference type="EMBL" id="BARS01025123">
    <property type="protein sequence ID" value="GAG00884.1"/>
    <property type="molecule type" value="Genomic_DNA"/>
</dbReference>
<keyword evidence="4 6" id="KW-1133">Transmembrane helix</keyword>
<feature type="non-terminal residue" evidence="7">
    <location>
        <position position="250"/>
    </location>
</feature>
<dbReference type="CDD" id="cd06579">
    <property type="entry name" value="TM_PBP1_transp_AraH_like"/>
    <property type="match status" value="1"/>
</dbReference>
<feature type="transmembrane region" description="Helical" evidence="6">
    <location>
        <begin position="97"/>
        <end position="119"/>
    </location>
</feature>
<feature type="transmembrane region" description="Helical" evidence="6">
    <location>
        <begin position="163"/>
        <end position="186"/>
    </location>
</feature>
<proteinExistence type="predicted"/>
<evidence type="ECO:0000256" key="2">
    <source>
        <dbReference type="ARBA" id="ARBA00022475"/>
    </source>
</evidence>
<evidence type="ECO:0000256" key="4">
    <source>
        <dbReference type="ARBA" id="ARBA00022989"/>
    </source>
</evidence>
<dbReference type="GO" id="GO:0022857">
    <property type="term" value="F:transmembrane transporter activity"/>
    <property type="evidence" value="ECO:0007669"/>
    <property type="project" value="InterPro"/>
</dbReference>
<dbReference type="InterPro" id="IPR001851">
    <property type="entry name" value="ABC_transp_permease"/>
</dbReference>
<evidence type="ECO:0000256" key="3">
    <source>
        <dbReference type="ARBA" id="ARBA00022692"/>
    </source>
</evidence>
<evidence type="ECO:0000256" key="1">
    <source>
        <dbReference type="ARBA" id="ARBA00004651"/>
    </source>
</evidence>
<gene>
    <name evidence="7" type="ORF">S01H1_39755</name>
</gene>
<accession>X0U535</accession>
<dbReference type="AlphaFoldDB" id="X0U535"/>
<dbReference type="PANTHER" id="PTHR32196:SF72">
    <property type="entry name" value="RIBOSE IMPORT PERMEASE PROTEIN RBSC"/>
    <property type="match status" value="1"/>
</dbReference>
<reference evidence="7" key="1">
    <citation type="journal article" date="2014" name="Front. Microbiol.">
        <title>High frequency of phylogenetically diverse reductive dehalogenase-homologous genes in deep subseafloor sedimentary metagenomes.</title>
        <authorList>
            <person name="Kawai M."/>
            <person name="Futagami T."/>
            <person name="Toyoda A."/>
            <person name="Takaki Y."/>
            <person name="Nishi S."/>
            <person name="Hori S."/>
            <person name="Arai W."/>
            <person name="Tsubouchi T."/>
            <person name="Morono Y."/>
            <person name="Uchiyama I."/>
            <person name="Ito T."/>
            <person name="Fujiyama A."/>
            <person name="Inagaki F."/>
            <person name="Takami H."/>
        </authorList>
    </citation>
    <scope>NUCLEOTIDE SEQUENCE</scope>
    <source>
        <strain evidence="7">Expedition CK06-06</strain>
    </source>
</reference>
<evidence type="ECO:0000256" key="5">
    <source>
        <dbReference type="ARBA" id="ARBA00023136"/>
    </source>
</evidence>
<dbReference type="GO" id="GO:0005886">
    <property type="term" value="C:plasma membrane"/>
    <property type="evidence" value="ECO:0007669"/>
    <property type="project" value="UniProtKB-SubCell"/>
</dbReference>
<comment type="caution">
    <text evidence="7">The sequence shown here is derived from an EMBL/GenBank/DDBJ whole genome shotgun (WGS) entry which is preliminary data.</text>
</comment>
<keyword evidence="5 6" id="KW-0472">Membrane</keyword>
<evidence type="ECO:0008006" key="8">
    <source>
        <dbReference type="Google" id="ProtNLM"/>
    </source>
</evidence>
<keyword evidence="2" id="KW-1003">Cell membrane</keyword>
<feature type="transmembrane region" description="Helical" evidence="6">
    <location>
        <begin position="51"/>
        <end position="68"/>
    </location>
</feature>
<feature type="transmembrane region" description="Helical" evidence="6">
    <location>
        <begin position="214"/>
        <end position="234"/>
    </location>
</feature>
<dbReference type="PANTHER" id="PTHR32196">
    <property type="entry name" value="ABC TRANSPORTER PERMEASE PROTEIN YPHD-RELATED-RELATED"/>
    <property type="match status" value="1"/>
</dbReference>
<evidence type="ECO:0000313" key="7">
    <source>
        <dbReference type="EMBL" id="GAG00884.1"/>
    </source>
</evidence>
<evidence type="ECO:0000256" key="6">
    <source>
        <dbReference type="SAM" id="Phobius"/>
    </source>
</evidence>
<keyword evidence="3 6" id="KW-0812">Transmembrane</keyword>
<comment type="subcellular location">
    <subcellularLocation>
        <location evidence="1">Cell membrane</location>
        <topology evidence="1">Multi-pass membrane protein</topology>
    </subcellularLocation>
</comment>
<feature type="transmembrane region" description="Helical" evidence="6">
    <location>
        <begin position="125"/>
        <end position="142"/>
    </location>
</feature>